<gene>
    <name evidence="4" type="ORF">C4K68_01615</name>
</gene>
<dbReference type="Pfam" id="PF14240">
    <property type="entry name" value="YHYH"/>
    <property type="match status" value="1"/>
</dbReference>
<dbReference type="OrthoDB" id="665834at2"/>
<evidence type="ECO:0000256" key="2">
    <source>
        <dbReference type="SAM" id="SignalP"/>
    </source>
</evidence>
<evidence type="ECO:0000313" key="5">
    <source>
        <dbReference type="Proteomes" id="UP000238196"/>
    </source>
</evidence>
<name>A0A2S5KXZ8_9PROT</name>
<dbReference type="PANTHER" id="PTHR30289:SF8">
    <property type="entry name" value="YHYH DOMAIN-CONTAINING PROTEIN"/>
    <property type="match status" value="1"/>
</dbReference>
<dbReference type="PANTHER" id="PTHR30289">
    <property type="entry name" value="UNCHARACTERIZED PROTEIN YBCL-RELATED"/>
    <property type="match status" value="1"/>
</dbReference>
<dbReference type="AlphaFoldDB" id="A0A2S5KXZ8"/>
<dbReference type="EMBL" id="PRLP01000005">
    <property type="protein sequence ID" value="PPC79146.1"/>
    <property type="molecule type" value="Genomic_DNA"/>
</dbReference>
<evidence type="ECO:0000256" key="1">
    <source>
        <dbReference type="SAM" id="MobiDB-lite"/>
    </source>
</evidence>
<sequence>MCRWLWGWACYWFAATALAHTLPLGDGKVSQIPQAGYVMACQSEHRGRGAMGPAPWIVGDHWDPAQKPMVQGRRYWHEAYINISEVIAGVVRQRHIEGNGLPVDVPSGQFPIAQSDPAFRYDRNPNRIRAQAVTYDLPWQPVLAAQASCLPMGPIGIALNGVAIFNALDDLGRDAVAYEVQDSCQGHPQEQGAYHYHGPSDCLSGSRQPAQLLGYVLDGFGIYSMWDEQGRQLTNADLDACHGRTSKVRWNGQEVTMYHYVMTEEYPYTLGCFRGTPLTLTHLRMQHPPFPRQLPSLPPGQGRLRPQW</sequence>
<accession>A0A2S5KXZ8</accession>
<protein>
    <recommendedName>
        <fullName evidence="3">YHYH domain-containing protein</fullName>
    </recommendedName>
</protein>
<feature type="compositionally biased region" description="Pro residues" evidence="1">
    <location>
        <begin position="289"/>
        <end position="298"/>
    </location>
</feature>
<comment type="caution">
    <text evidence="4">The sequence shown here is derived from an EMBL/GenBank/DDBJ whole genome shotgun (WGS) entry which is preliminary data.</text>
</comment>
<evidence type="ECO:0000313" key="4">
    <source>
        <dbReference type="EMBL" id="PPC79146.1"/>
    </source>
</evidence>
<evidence type="ECO:0000259" key="3">
    <source>
        <dbReference type="Pfam" id="PF14240"/>
    </source>
</evidence>
<keyword evidence="2" id="KW-0732">Signal</keyword>
<feature type="region of interest" description="Disordered" evidence="1">
    <location>
        <begin position="289"/>
        <end position="308"/>
    </location>
</feature>
<feature type="domain" description="YHYH" evidence="3">
    <location>
        <begin position="135"/>
        <end position="226"/>
    </location>
</feature>
<proteinExistence type="predicted"/>
<dbReference type="Proteomes" id="UP000238196">
    <property type="component" value="Unassembled WGS sequence"/>
</dbReference>
<reference evidence="4 5" key="1">
    <citation type="submission" date="2018-02" db="EMBL/GenBank/DDBJ databases">
        <title>novel marine gammaproteobacteria from coastal saline agro ecosystem.</title>
        <authorList>
            <person name="Krishnan R."/>
            <person name="Ramesh Kumar N."/>
        </authorList>
    </citation>
    <scope>NUCLEOTIDE SEQUENCE [LARGE SCALE GENOMIC DNA]</scope>
    <source>
        <strain evidence="4 5">228</strain>
    </source>
</reference>
<feature type="signal peptide" evidence="2">
    <location>
        <begin position="1"/>
        <end position="19"/>
    </location>
</feature>
<feature type="chain" id="PRO_5015627152" description="YHYH domain-containing protein" evidence="2">
    <location>
        <begin position="20"/>
        <end position="308"/>
    </location>
</feature>
<dbReference type="InterPro" id="IPR025924">
    <property type="entry name" value="YHYH_dom"/>
</dbReference>
<organism evidence="4 5">
    <name type="scientific">Proteobacteria bacterium 228</name>
    <dbReference type="NCBI Taxonomy" id="2083153"/>
    <lineage>
        <taxon>Bacteria</taxon>
        <taxon>Pseudomonadati</taxon>
        <taxon>Pseudomonadota</taxon>
    </lineage>
</organism>